<proteinExistence type="inferred from homology"/>
<protein>
    <recommendedName>
        <fullName evidence="3">Roadblock/LAMTOR2 domain-containing protein</fullName>
    </recommendedName>
</protein>
<comment type="similarity">
    <text evidence="1">Belongs to the GAMAD family.</text>
</comment>
<evidence type="ECO:0000313" key="5">
    <source>
        <dbReference type="Proteomes" id="UP001286456"/>
    </source>
</evidence>
<feature type="region of interest" description="Disordered" evidence="2">
    <location>
        <begin position="60"/>
        <end position="80"/>
    </location>
</feature>
<gene>
    <name evidence="4" type="ORF">B0T19DRAFT_436551</name>
</gene>
<evidence type="ECO:0000256" key="2">
    <source>
        <dbReference type="SAM" id="MobiDB-lite"/>
    </source>
</evidence>
<keyword evidence="5" id="KW-1185">Reference proteome</keyword>
<dbReference type="EMBL" id="JAUEPO010000001">
    <property type="protein sequence ID" value="KAK3335724.1"/>
    <property type="molecule type" value="Genomic_DNA"/>
</dbReference>
<name>A0AAE0J2I0_9PEZI</name>
<dbReference type="InterPro" id="IPR004942">
    <property type="entry name" value="Roadblock/LAMTOR2_dom"/>
</dbReference>
<reference evidence="4" key="1">
    <citation type="journal article" date="2023" name="Mol. Phylogenet. Evol.">
        <title>Genome-scale phylogeny and comparative genomics of the fungal order Sordariales.</title>
        <authorList>
            <person name="Hensen N."/>
            <person name="Bonometti L."/>
            <person name="Westerberg I."/>
            <person name="Brannstrom I.O."/>
            <person name="Guillou S."/>
            <person name="Cros-Aarteil S."/>
            <person name="Calhoun S."/>
            <person name="Haridas S."/>
            <person name="Kuo A."/>
            <person name="Mondo S."/>
            <person name="Pangilinan J."/>
            <person name="Riley R."/>
            <person name="LaButti K."/>
            <person name="Andreopoulos B."/>
            <person name="Lipzen A."/>
            <person name="Chen C."/>
            <person name="Yan M."/>
            <person name="Daum C."/>
            <person name="Ng V."/>
            <person name="Clum A."/>
            <person name="Steindorff A."/>
            <person name="Ohm R.A."/>
            <person name="Martin F."/>
            <person name="Silar P."/>
            <person name="Natvig D.O."/>
            <person name="Lalanne C."/>
            <person name="Gautier V."/>
            <person name="Ament-Velasquez S.L."/>
            <person name="Kruys A."/>
            <person name="Hutchinson M.I."/>
            <person name="Powell A.J."/>
            <person name="Barry K."/>
            <person name="Miller A.N."/>
            <person name="Grigoriev I.V."/>
            <person name="Debuchy R."/>
            <person name="Gladieux P."/>
            <person name="Hiltunen Thoren M."/>
            <person name="Johannesson H."/>
        </authorList>
    </citation>
    <scope>NUCLEOTIDE SEQUENCE</scope>
    <source>
        <strain evidence="4">SMH4131-1</strain>
    </source>
</reference>
<comment type="caution">
    <text evidence="4">The sequence shown here is derived from an EMBL/GenBank/DDBJ whole genome shotgun (WGS) entry which is preliminary data.</text>
</comment>
<evidence type="ECO:0000256" key="1">
    <source>
        <dbReference type="ARBA" id="ARBA00007191"/>
    </source>
</evidence>
<dbReference type="SMART" id="SM00960">
    <property type="entry name" value="Robl_LC7"/>
    <property type="match status" value="1"/>
</dbReference>
<sequence>MAESVLGAGADALEETLGRLSKKAGVKATIVLDRATGAILKTTGQVGSILKPKSLGSTVPGQTAAPFSGEAPVTTSSPDQGAEELAAMVWNFVGTAGSLVEELDTEDELRLLRLRTKKQELVIVPDAKYVLIVVHDTPPA</sequence>
<dbReference type="Gene3D" id="3.30.450.30">
    <property type="entry name" value="Dynein light chain 2a, cytoplasmic"/>
    <property type="match status" value="1"/>
</dbReference>
<organism evidence="4 5">
    <name type="scientific">Cercophora scortea</name>
    <dbReference type="NCBI Taxonomy" id="314031"/>
    <lineage>
        <taxon>Eukaryota</taxon>
        <taxon>Fungi</taxon>
        <taxon>Dikarya</taxon>
        <taxon>Ascomycota</taxon>
        <taxon>Pezizomycotina</taxon>
        <taxon>Sordariomycetes</taxon>
        <taxon>Sordariomycetidae</taxon>
        <taxon>Sordariales</taxon>
        <taxon>Lasiosphaeriaceae</taxon>
        <taxon>Cercophora</taxon>
    </lineage>
</organism>
<evidence type="ECO:0000259" key="3">
    <source>
        <dbReference type="SMART" id="SM00960"/>
    </source>
</evidence>
<evidence type="ECO:0000313" key="4">
    <source>
        <dbReference type="EMBL" id="KAK3335724.1"/>
    </source>
</evidence>
<dbReference type="SUPFAM" id="SSF103196">
    <property type="entry name" value="Roadblock/LC7 domain"/>
    <property type="match status" value="1"/>
</dbReference>
<accession>A0AAE0J2I0</accession>
<dbReference type="Pfam" id="PF03259">
    <property type="entry name" value="Robl_LC7"/>
    <property type="match status" value="1"/>
</dbReference>
<dbReference type="PANTHER" id="PTHR10779">
    <property type="entry name" value="DYNEIN LIGHT CHAIN ROADBLOCK"/>
    <property type="match status" value="1"/>
</dbReference>
<feature type="domain" description="Roadblock/LAMTOR2" evidence="3">
    <location>
        <begin position="13"/>
        <end position="135"/>
    </location>
</feature>
<dbReference type="Proteomes" id="UP001286456">
    <property type="component" value="Unassembled WGS sequence"/>
</dbReference>
<reference evidence="4" key="2">
    <citation type="submission" date="2023-06" db="EMBL/GenBank/DDBJ databases">
        <authorList>
            <consortium name="Lawrence Berkeley National Laboratory"/>
            <person name="Haridas S."/>
            <person name="Hensen N."/>
            <person name="Bonometti L."/>
            <person name="Westerberg I."/>
            <person name="Brannstrom I.O."/>
            <person name="Guillou S."/>
            <person name="Cros-Aarteil S."/>
            <person name="Calhoun S."/>
            <person name="Kuo A."/>
            <person name="Mondo S."/>
            <person name="Pangilinan J."/>
            <person name="Riley R."/>
            <person name="Labutti K."/>
            <person name="Andreopoulos B."/>
            <person name="Lipzen A."/>
            <person name="Chen C."/>
            <person name="Yanf M."/>
            <person name="Daum C."/>
            <person name="Ng V."/>
            <person name="Clum A."/>
            <person name="Steindorff A."/>
            <person name="Ohm R."/>
            <person name="Martin F."/>
            <person name="Silar P."/>
            <person name="Natvig D."/>
            <person name="Lalanne C."/>
            <person name="Gautier V."/>
            <person name="Ament-Velasquez S.L."/>
            <person name="Kruys A."/>
            <person name="Hutchinson M.I."/>
            <person name="Powell A.J."/>
            <person name="Barry K."/>
            <person name="Miller A.N."/>
            <person name="Grigoriev I.V."/>
            <person name="Debuchy R."/>
            <person name="Gladieux P."/>
            <person name="Thoren M.H."/>
            <person name="Johannesson H."/>
        </authorList>
    </citation>
    <scope>NUCLEOTIDE SEQUENCE</scope>
    <source>
        <strain evidence="4">SMH4131-1</strain>
    </source>
</reference>
<dbReference type="AlphaFoldDB" id="A0AAE0J2I0"/>